<feature type="compositionally biased region" description="Polar residues" evidence="2">
    <location>
        <begin position="518"/>
        <end position="529"/>
    </location>
</feature>
<feature type="region of interest" description="Disordered" evidence="2">
    <location>
        <begin position="455"/>
        <end position="476"/>
    </location>
</feature>
<feature type="domain" description="Ketopantoate reductase C-terminal" evidence="3">
    <location>
        <begin position="215"/>
        <end position="342"/>
    </location>
</feature>
<feature type="region of interest" description="Disordered" evidence="2">
    <location>
        <begin position="499"/>
        <end position="544"/>
    </location>
</feature>
<organism evidence="4 5">
    <name type="scientific">Tetrapisispora phaffii (strain ATCC 24235 / CBS 4417 / NBRC 1672 / NRRL Y-8282 / UCD 70-5)</name>
    <name type="common">Yeast</name>
    <name type="synonym">Fabospora phaffii</name>
    <dbReference type="NCBI Taxonomy" id="1071381"/>
    <lineage>
        <taxon>Eukaryota</taxon>
        <taxon>Fungi</taxon>
        <taxon>Dikarya</taxon>
        <taxon>Ascomycota</taxon>
        <taxon>Saccharomycotina</taxon>
        <taxon>Saccharomycetes</taxon>
        <taxon>Saccharomycetales</taxon>
        <taxon>Saccharomycetaceae</taxon>
        <taxon>Tetrapisispora</taxon>
    </lineage>
</organism>
<feature type="compositionally biased region" description="Low complexity" evidence="2">
    <location>
        <begin position="804"/>
        <end position="813"/>
    </location>
</feature>
<dbReference type="Proteomes" id="UP000005666">
    <property type="component" value="Chromosome 3"/>
</dbReference>
<evidence type="ECO:0000259" key="3">
    <source>
        <dbReference type="Pfam" id="PF08546"/>
    </source>
</evidence>
<feature type="region of interest" description="Disordered" evidence="2">
    <location>
        <begin position="848"/>
        <end position="882"/>
    </location>
</feature>
<feature type="compositionally biased region" description="Basic and acidic residues" evidence="2">
    <location>
        <begin position="858"/>
        <end position="869"/>
    </location>
</feature>
<protein>
    <recommendedName>
        <fullName evidence="3">Ketopantoate reductase C-terminal domain-containing protein</fullName>
    </recommendedName>
</protein>
<sequence length="882" mass="99186">MASSSLNVLIFCNNPNVLLYASRFQLAKSIKLFHINNSSSNLFEIETFNYGREQVDMKNHFSSVQAMKDELNDSSLVFDMVIFSANSLQDISSISSQMKSVINSNTKIIIESSGFIQLEPFIRMSTDIPASNVFSIITDFDIREVAPNEFKQFPNSNNSLVNTLYLGCTKPNQIILLMPNITKNIITLLETFERLFKKLFPHDNIDLCDFVENNFLTQQWIFALPKICFDPLLVIFDEQTPKQLTNQILAKHLISGLVTELIAVSKAMGAKLPSSMSTESNLINYWENLYPQKDDIPSLVFNFINVFSSLSTDVLLLQPILLADDSGIKTPYLEFLYSVFCQYEKINKGESKWFMRINNSNDNKEKIQKLSIERDDLRNDITKLNEILASKDRELGIAKNMELQNKNEVTVLQREVSTLKSELANQSRSYKNEISELLSLQNQQQLQQKEHLERLENQTNDSFSKDTSSSNLKKETQYKATGTPLINDFEDLAIYSYDSPTRDHTLSKDRTSMMPPSRNGNYSQSNSPAASLEEISASSPDPSIQKKELELKKRELELQERELDFQRRSMQQQQRLMMTTPVNSAPMNIPMNAPMNVPMNVPMNAPMNAPMKGQNNQLYGANNANRKLSHTQLQQPVNTRPIRSMYGASNSSGNFVDPIGSSMMNGMPGNYGNVHSQQGVKPTSRKNRNSTMPTLGHASSLGLSGMANQNNGQNQPRITSYSSSNLANQGRPRQKSQQQPPQQQPLQFTQTPNSYNNANRTNMPKSNKTNSFIIGNQQIGGGSNNNDSNYPQNSNDTNPNVSMSSVVHNPINSSNNNIANNSFSDFSKLQQASVPVLSVSTTPPALDKTVASLENDNQTDKASDNEKLPEKKKKFKLFGKKK</sequence>
<dbReference type="RefSeq" id="XP_003684767.1">
    <property type="nucleotide sequence ID" value="XM_003684719.1"/>
</dbReference>
<feature type="compositionally biased region" description="Polar residues" evidence="2">
    <location>
        <begin position="706"/>
        <end position="728"/>
    </location>
</feature>
<proteinExistence type="predicted"/>
<feature type="compositionally biased region" description="Polar residues" evidence="2">
    <location>
        <begin position="457"/>
        <end position="471"/>
    </location>
</feature>
<dbReference type="Gene3D" id="1.10.1040.10">
    <property type="entry name" value="N-(1-d-carboxylethyl)-l-norvaline Dehydrogenase, domain 2"/>
    <property type="match status" value="1"/>
</dbReference>
<evidence type="ECO:0000313" key="4">
    <source>
        <dbReference type="EMBL" id="CCE62333.1"/>
    </source>
</evidence>
<evidence type="ECO:0000313" key="5">
    <source>
        <dbReference type="Proteomes" id="UP000005666"/>
    </source>
</evidence>
<dbReference type="eggNOG" id="ENOG502QT3Z">
    <property type="taxonomic scope" value="Eukaryota"/>
</dbReference>
<dbReference type="KEGG" id="tpf:TPHA_0C01770"/>
<dbReference type="GeneID" id="11535327"/>
<feature type="region of interest" description="Disordered" evidence="2">
    <location>
        <begin position="666"/>
        <end position="813"/>
    </location>
</feature>
<accession>G8BRF7</accession>
<feature type="compositionally biased region" description="Low complexity" evidence="2">
    <location>
        <begin position="784"/>
        <end position="795"/>
    </location>
</feature>
<evidence type="ECO:0000256" key="1">
    <source>
        <dbReference type="SAM" id="Coils"/>
    </source>
</evidence>
<evidence type="ECO:0000256" key="2">
    <source>
        <dbReference type="SAM" id="MobiDB-lite"/>
    </source>
</evidence>
<dbReference type="InterPro" id="IPR013752">
    <property type="entry name" value="KPA_reductase"/>
</dbReference>
<dbReference type="OMA" id="IKKMDCK"/>
<keyword evidence="1" id="KW-0175">Coiled coil</keyword>
<feature type="compositionally biased region" description="Low complexity" evidence="2">
    <location>
        <begin position="729"/>
        <end position="752"/>
    </location>
</feature>
<feature type="compositionally biased region" description="Basic and acidic residues" evidence="2">
    <location>
        <begin position="500"/>
        <end position="511"/>
    </location>
</feature>
<dbReference type="STRING" id="1071381.G8BRF7"/>
<feature type="coiled-coil region" evidence="1">
    <location>
        <begin position="544"/>
        <end position="576"/>
    </location>
</feature>
<dbReference type="Pfam" id="PF08546">
    <property type="entry name" value="ApbA_C"/>
    <property type="match status" value="1"/>
</dbReference>
<dbReference type="AlphaFoldDB" id="G8BRF7"/>
<dbReference type="GO" id="GO:0005737">
    <property type="term" value="C:cytoplasm"/>
    <property type="evidence" value="ECO:0007669"/>
    <property type="project" value="TreeGrafter"/>
</dbReference>
<dbReference type="InterPro" id="IPR013328">
    <property type="entry name" value="6PGD_dom2"/>
</dbReference>
<dbReference type="HOGENOM" id="CLU_010717_0_0_1"/>
<gene>
    <name evidence="4" type="primary">TPHA0C01770</name>
    <name evidence="4" type="ordered locus">TPHA_0C01770</name>
</gene>
<name>G8BRF7_TETPH</name>
<dbReference type="PANTHER" id="PTHR21708:SF25">
    <property type="entry name" value="PROTEIN PAM1-RELATED"/>
    <property type="match status" value="1"/>
</dbReference>
<dbReference type="EMBL" id="HE612858">
    <property type="protein sequence ID" value="CCE62333.1"/>
    <property type="molecule type" value="Genomic_DNA"/>
</dbReference>
<keyword evidence="5" id="KW-1185">Reference proteome</keyword>
<feature type="coiled-coil region" evidence="1">
    <location>
        <begin position="360"/>
        <end position="394"/>
    </location>
</feature>
<dbReference type="PANTHER" id="PTHR21708">
    <property type="entry name" value="PROBABLE 2-DEHYDROPANTOATE 2-REDUCTASE"/>
    <property type="match status" value="1"/>
</dbReference>
<dbReference type="OrthoDB" id="5302359at2759"/>
<reference evidence="4 5" key="1">
    <citation type="journal article" date="2011" name="Proc. Natl. Acad. Sci. U.S.A.">
        <title>Evolutionary erosion of yeast sex chromosomes by mating-type switching accidents.</title>
        <authorList>
            <person name="Gordon J.L."/>
            <person name="Armisen D."/>
            <person name="Proux-Wera E."/>
            <person name="Oheigeartaigh S.S."/>
            <person name="Byrne K.P."/>
            <person name="Wolfe K.H."/>
        </authorList>
    </citation>
    <scope>NUCLEOTIDE SEQUENCE [LARGE SCALE GENOMIC DNA]</scope>
    <source>
        <strain evidence="5">ATCC 24235 / CBS 4417 / NBRC 1672 / NRRL Y-8282 / UCD 70-5</strain>
    </source>
</reference>
<feature type="compositionally biased region" description="Basic residues" evidence="2">
    <location>
        <begin position="870"/>
        <end position="882"/>
    </location>
</feature>
<feature type="compositionally biased region" description="Polar residues" evidence="2">
    <location>
        <begin position="753"/>
        <end position="769"/>
    </location>
</feature>
<dbReference type="InterPro" id="IPR051402">
    <property type="entry name" value="KPR-Related"/>
</dbReference>